<dbReference type="Pfam" id="PF03749">
    <property type="entry name" value="SfsA"/>
    <property type="match status" value="1"/>
</dbReference>
<keyword evidence="5" id="KW-1185">Reference proteome</keyword>
<dbReference type="PANTHER" id="PTHR30545">
    <property type="entry name" value="SUGAR FERMENTATION STIMULATION PROTEIN A"/>
    <property type="match status" value="1"/>
</dbReference>
<dbReference type="Gene3D" id="3.40.1350.60">
    <property type="match status" value="1"/>
</dbReference>
<evidence type="ECO:0000313" key="5">
    <source>
        <dbReference type="Proteomes" id="UP001249020"/>
    </source>
</evidence>
<gene>
    <name evidence="1 4" type="primary">sfsA</name>
    <name evidence="4" type="ORF">RM544_07540</name>
</gene>
<dbReference type="EMBL" id="JAVRIE010000002">
    <property type="protein sequence ID" value="MDT0582388.1"/>
    <property type="molecule type" value="Genomic_DNA"/>
</dbReference>
<evidence type="ECO:0000313" key="4">
    <source>
        <dbReference type="EMBL" id="MDT0582388.1"/>
    </source>
</evidence>
<name>A0AAW8R5D0_9ALTE</name>
<organism evidence="4 5">
    <name type="scientific">Brumicola blandensis</name>
    <dbReference type="NCBI Taxonomy" id="3075611"/>
    <lineage>
        <taxon>Bacteria</taxon>
        <taxon>Pseudomonadati</taxon>
        <taxon>Pseudomonadota</taxon>
        <taxon>Gammaproteobacteria</taxon>
        <taxon>Alteromonadales</taxon>
        <taxon>Alteromonadaceae</taxon>
        <taxon>Brumicola</taxon>
    </lineage>
</organism>
<dbReference type="CDD" id="cd22359">
    <property type="entry name" value="SfsA-like_bacterial"/>
    <property type="match status" value="1"/>
</dbReference>
<dbReference type="FunFam" id="2.40.50.580:FF:000001">
    <property type="entry name" value="Sugar fermentation stimulation protein A"/>
    <property type="match status" value="1"/>
</dbReference>
<dbReference type="InterPro" id="IPR005224">
    <property type="entry name" value="SfsA"/>
</dbReference>
<dbReference type="NCBIfam" id="TIGR00230">
    <property type="entry name" value="sfsA"/>
    <property type="match status" value="1"/>
</dbReference>
<sequence>MTFTSSLIEATLLKRYKRFLADVVLPNGDSLTVHCPNTGAMTGCAEPGWRVYLSQSDNPKRKYAHTWELAKNHRQEWIGINTNNANKVVKAALQNRHIIELAEYNSIHPEYKVGDSRIDFFLQGDGMPDCYVEVKSVSLCSEGGMGFFPDAVTKRGTKHANELAELARQGHKAVLLFCVQHSGINSVQIAQHIDPKYAEAVRKAQEAGVLLLSYKCNFSIENMSLADALPIVD</sequence>
<dbReference type="InterPro" id="IPR041465">
    <property type="entry name" value="SfsA_N"/>
</dbReference>
<feature type="domain" description="SfsA N-terminal OB" evidence="3">
    <location>
        <begin position="13"/>
        <end position="80"/>
    </location>
</feature>
<feature type="domain" description="Sugar fermentation stimulation protein C-terminal" evidence="2">
    <location>
        <begin position="85"/>
        <end position="221"/>
    </location>
</feature>
<comment type="caution">
    <text evidence="4">The sequence shown here is derived from an EMBL/GenBank/DDBJ whole genome shotgun (WGS) entry which is preliminary data.</text>
</comment>
<dbReference type="PANTHER" id="PTHR30545:SF2">
    <property type="entry name" value="SUGAR FERMENTATION STIMULATION PROTEIN A"/>
    <property type="match status" value="1"/>
</dbReference>
<dbReference type="HAMAP" id="MF_00095">
    <property type="entry name" value="SfsA"/>
    <property type="match status" value="1"/>
</dbReference>
<dbReference type="AlphaFoldDB" id="A0AAW8R5D0"/>
<dbReference type="GO" id="GO:0003677">
    <property type="term" value="F:DNA binding"/>
    <property type="evidence" value="ECO:0007669"/>
    <property type="project" value="InterPro"/>
</dbReference>
<evidence type="ECO:0000259" key="2">
    <source>
        <dbReference type="Pfam" id="PF03749"/>
    </source>
</evidence>
<evidence type="ECO:0000256" key="1">
    <source>
        <dbReference type="HAMAP-Rule" id="MF_00095"/>
    </source>
</evidence>
<comment type="similarity">
    <text evidence="1">Belongs to the SfsA family.</text>
</comment>
<accession>A0AAW8R5D0</accession>
<dbReference type="RefSeq" id="WP_311361357.1">
    <property type="nucleotide sequence ID" value="NZ_JAVRIE010000002.1"/>
</dbReference>
<dbReference type="InterPro" id="IPR040452">
    <property type="entry name" value="SfsA_C"/>
</dbReference>
<evidence type="ECO:0000259" key="3">
    <source>
        <dbReference type="Pfam" id="PF17746"/>
    </source>
</evidence>
<dbReference type="Gene3D" id="2.40.50.580">
    <property type="match status" value="1"/>
</dbReference>
<protein>
    <recommendedName>
        <fullName evidence="1">Sugar fermentation stimulation protein homolog</fullName>
    </recommendedName>
</protein>
<dbReference type="Proteomes" id="UP001249020">
    <property type="component" value="Unassembled WGS sequence"/>
</dbReference>
<dbReference type="Pfam" id="PF17746">
    <property type="entry name" value="SfsA_N"/>
    <property type="match status" value="1"/>
</dbReference>
<reference evidence="4 5" key="1">
    <citation type="submission" date="2023-09" db="EMBL/GenBank/DDBJ databases">
        <authorList>
            <person name="Rey-Velasco X."/>
        </authorList>
    </citation>
    <scope>NUCLEOTIDE SEQUENCE [LARGE SCALE GENOMIC DNA]</scope>
    <source>
        <strain evidence="4 5">W409</strain>
    </source>
</reference>
<proteinExistence type="inferred from homology"/>